<name>A0A511CYN3_9PSEU</name>
<dbReference type="STRING" id="1123024.GCA_000423625_02737"/>
<evidence type="ECO:0000256" key="2">
    <source>
        <dbReference type="ARBA" id="ARBA00022962"/>
    </source>
</evidence>
<dbReference type="Gene3D" id="3.60.20.10">
    <property type="entry name" value="Glutamine Phosphoribosylpyrophosphate, subunit 1, domain 1"/>
    <property type="match status" value="2"/>
</dbReference>
<dbReference type="InterPro" id="IPR017932">
    <property type="entry name" value="GATase_2_dom"/>
</dbReference>
<dbReference type="GO" id="GO:0016740">
    <property type="term" value="F:transferase activity"/>
    <property type="evidence" value="ECO:0007669"/>
    <property type="project" value="UniProtKB-KW"/>
</dbReference>
<sequence length="309" mass="34665">MCGIAGIIHLDGPGDIGREITQMLQSMKHRGPDSAGYALYGEPSEMLVMRFKLADPNDSQDFDFSERLERSRREVESRLSKIGANVDRVQSESAYAYRATFRYEGELKPLADYVENIPGCEVLSLGHSLEIVKDLGDARTVSDTYKLDDFRGTHGIGHVRMATESDVDIAGAHPYWAYPFSDVAVVHNGQLTNYHQWRRRLERSGHRFQSECDSEIIAVYLAERLAAGMSLDSAMKESLDDLDGVFTYLVVTEDSLGMAKDEMAAKPLVLHEGENMVALASEESAIRAILPQEIDSYDPYEREVMVWSR</sequence>
<dbReference type="EMBL" id="BJVI01000008">
    <property type="protein sequence ID" value="GEL17373.1"/>
    <property type="molecule type" value="Genomic_DNA"/>
</dbReference>
<evidence type="ECO:0000313" key="4">
    <source>
        <dbReference type="EMBL" id="GEL17373.1"/>
    </source>
</evidence>
<keyword evidence="1 4" id="KW-0808">Transferase</keyword>
<organism evidence="4 5">
    <name type="scientific">Pseudonocardia asaccharolytica DSM 44247 = NBRC 16224</name>
    <dbReference type="NCBI Taxonomy" id="1123024"/>
    <lineage>
        <taxon>Bacteria</taxon>
        <taxon>Bacillati</taxon>
        <taxon>Actinomycetota</taxon>
        <taxon>Actinomycetes</taxon>
        <taxon>Pseudonocardiales</taxon>
        <taxon>Pseudonocardiaceae</taxon>
        <taxon>Pseudonocardia</taxon>
    </lineage>
</organism>
<proteinExistence type="predicted"/>
<accession>A0A511CYN3</accession>
<dbReference type="PROSITE" id="PS51278">
    <property type="entry name" value="GATASE_TYPE_2"/>
    <property type="match status" value="1"/>
</dbReference>
<gene>
    <name evidence="4" type="ORF">PA7_12100</name>
</gene>
<dbReference type="RefSeq" id="WP_028930479.1">
    <property type="nucleotide sequence ID" value="NZ_BJVI01000008.1"/>
</dbReference>
<protein>
    <submittedName>
        <fullName evidence="4">Glutamine amidotransferase</fullName>
    </submittedName>
</protein>
<dbReference type="SUPFAM" id="SSF56235">
    <property type="entry name" value="N-terminal nucleophile aminohydrolases (Ntn hydrolases)"/>
    <property type="match status" value="1"/>
</dbReference>
<dbReference type="PANTHER" id="PTHR11907">
    <property type="entry name" value="AMIDOPHOSPHORIBOSYLTRANSFERASE"/>
    <property type="match status" value="1"/>
</dbReference>
<keyword evidence="2 4" id="KW-0315">Glutamine amidotransferase</keyword>
<dbReference type="OrthoDB" id="9763290at2"/>
<evidence type="ECO:0000256" key="1">
    <source>
        <dbReference type="ARBA" id="ARBA00022679"/>
    </source>
</evidence>
<feature type="domain" description="Glutamine amidotransferase type-2" evidence="3">
    <location>
        <begin position="2"/>
        <end position="309"/>
    </location>
</feature>
<dbReference type="AlphaFoldDB" id="A0A511CYN3"/>
<keyword evidence="5" id="KW-1185">Reference proteome</keyword>
<comment type="caution">
    <text evidence="4">The sequence shown here is derived from an EMBL/GenBank/DDBJ whole genome shotgun (WGS) entry which is preliminary data.</text>
</comment>
<reference evidence="4 5" key="1">
    <citation type="submission" date="2019-07" db="EMBL/GenBank/DDBJ databases">
        <title>Whole genome shotgun sequence of Pseudonocardia asaccharolytica NBRC 16224.</title>
        <authorList>
            <person name="Hosoyama A."/>
            <person name="Uohara A."/>
            <person name="Ohji S."/>
            <person name="Ichikawa N."/>
        </authorList>
    </citation>
    <scope>NUCLEOTIDE SEQUENCE [LARGE SCALE GENOMIC DNA]</scope>
    <source>
        <strain evidence="4 5">NBRC 16224</strain>
    </source>
</reference>
<dbReference type="Proteomes" id="UP000321328">
    <property type="component" value="Unassembled WGS sequence"/>
</dbReference>
<evidence type="ECO:0000259" key="3">
    <source>
        <dbReference type="PROSITE" id="PS51278"/>
    </source>
</evidence>
<dbReference type="InterPro" id="IPR029055">
    <property type="entry name" value="Ntn_hydrolases_N"/>
</dbReference>
<dbReference type="Pfam" id="PF13522">
    <property type="entry name" value="GATase_6"/>
    <property type="match status" value="1"/>
</dbReference>
<evidence type="ECO:0000313" key="5">
    <source>
        <dbReference type="Proteomes" id="UP000321328"/>
    </source>
</evidence>